<dbReference type="Proteomes" id="UP000249377">
    <property type="component" value="Unassembled WGS sequence"/>
</dbReference>
<reference evidence="12 13" key="1">
    <citation type="submission" date="2018-06" db="EMBL/GenBank/DDBJ databases">
        <title>Noncontiguous genome sequence of Ruminococcaceae bacterium ASD2818.</title>
        <authorList>
            <person name="Chaplin A.V."/>
            <person name="Sokolova S.R."/>
            <person name="Kochetkova T.O."/>
            <person name="Goltsov A.Y."/>
            <person name="Trofimov D.Y."/>
            <person name="Efimov B.A."/>
        </authorList>
    </citation>
    <scope>NUCLEOTIDE SEQUENCE [LARGE SCALE GENOMIC DNA]</scope>
    <source>
        <strain evidence="12 13">ASD2818</strain>
    </source>
</reference>
<dbReference type="GO" id="GO:0005886">
    <property type="term" value="C:plasma membrane"/>
    <property type="evidence" value="ECO:0007669"/>
    <property type="project" value="UniProtKB-SubCell"/>
</dbReference>
<protein>
    <recommendedName>
        <fullName evidence="9">Protein translocase subunit SecD</fullName>
    </recommendedName>
</protein>
<comment type="subcellular location">
    <subcellularLocation>
        <location evidence="1 9">Cell membrane</location>
        <topology evidence="1 9">Multi-pass membrane protein</topology>
    </subcellularLocation>
</comment>
<comment type="subunit">
    <text evidence="9">Forms a complex with SecF. Part of the essential Sec protein translocation apparatus which comprises SecA, SecYEG and auxiliary proteins SecDF. Other proteins may also be involved.</text>
</comment>
<feature type="transmembrane region" description="Helical" evidence="9">
    <location>
        <begin position="307"/>
        <end position="328"/>
    </location>
</feature>
<dbReference type="InterPro" id="IPR022813">
    <property type="entry name" value="SecD/SecF_arch_bac"/>
</dbReference>
<dbReference type="GO" id="GO:0043952">
    <property type="term" value="P:protein transport by the Sec complex"/>
    <property type="evidence" value="ECO:0007669"/>
    <property type="project" value="UniProtKB-UniRule"/>
</dbReference>
<feature type="transmembrane region" description="Helical" evidence="9">
    <location>
        <begin position="426"/>
        <end position="449"/>
    </location>
</feature>
<feature type="transmembrane region" description="Helical" evidence="9">
    <location>
        <begin position="282"/>
        <end position="302"/>
    </location>
</feature>
<feature type="domain" description="Protein export membrane protein SecD/SecF C-terminal" evidence="10">
    <location>
        <begin position="262"/>
        <end position="407"/>
    </location>
</feature>
<keyword evidence="13" id="KW-1185">Reference proteome</keyword>
<keyword evidence="5 9" id="KW-0653">Protein transport</keyword>
<organism evidence="12 13">
    <name type="scientific">Hydrogeniiclostridium mannosilyticum</name>
    <dbReference type="NCBI Taxonomy" id="2764322"/>
    <lineage>
        <taxon>Bacteria</taxon>
        <taxon>Bacillati</taxon>
        <taxon>Bacillota</taxon>
        <taxon>Clostridia</taxon>
        <taxon>Eubacteriales</taxon>
        <taxon>Acutalibacteraceae</taxon>
        <taxon>Hydrogeniiclostridium</taxon>
    </lineage>
</organism>
<dbReference type="InterPro" id="IPR048634">
    <property type="entry name" value="SecD_SecF_C"/>
</dbReference>
<sequence length="469" mass="50676">MKRVGKPVFFIVALLIIALFCTSIFGIHGQNGDNKETYIKGASDIRWGIDINGGVEATFVPDTEEKPTSEQLDAARSIIELRMISNHITDYELYTDATTGRIIVRFPWKSGETEFDPEAAIQELSATAELTFREGNEYESEDVDEDGNVIYKTPKGDTASNVILEGSDIKSAKAVSYQDSTTGQVAYEVALELEDSGKEKFAEATKKLLNKTISIWMDDVMISYPTVQKEITNGQCSITGQFTASEAAALAEKINAGALPFKLTSSNFGTISPLMGEASLEAMLIAGVVAFALVCIFMILVFRLTGFVAVISLLGQVALCFAAVSGYFPFVNSFTLTLPGIAGIILSIGMGVDANIITATRIKEELWAGKTLDGAIQKGDDNSFWAIFDGNVTTILVSLILMVVFGPTNILSFWFGAATTGSIYSFGYTLLIGNIGNFLFGVGTTRLMTKSLSSFKPLRKKWLFGGAAE</sequence>
<dbReference type="GO" id="GO:0065002">
    <property type="term" value="P:intracellular protein transmembrane transport"/>
    <property type="evidence" value="ECO:0007669"/>
    <property type="project" value="UniProtKB-UniRule"/>
</dbReference>
<dbReference type="Pfam" id="PF02355">
    <property type="entry name" value="SecD_SecF_C"/>
    <property type="match status" value="1"/>
</dbReference>
<dbReference type="EMBL" id="QLYR01000008">
    <property type="protein sequence ID" value="RAQ25560.1"/>
    <property type="molecule type" value="Genomic_DNA"/>
</dbReference>
<evidence type="ECO:0000256" key="5">
    <source>
        <dbReference type="ARBA" id="ARBA00022927"/>
    </source>
</evidence>
<feature type="transmembrane region" description="Helical" evidence="9">
    <location>
        <begin position="340"/>
        <end position="362"/>
    </location>
</feature>
<evidence type="ECO:0000259" key="10">
    <source>
        <dbReference type="Pfam" id="PF02355"/>
    </source>
</evidence>
<evidence type="ECO:0000256" key="6">
    <source>
        <dbReference type="ARBA" id="ARBA00022989"/>
    </source>
</evidence>
<evidence type="ECO:0000313" key="12">
    <source>
        <dbReference type="EMBL" id="RAQ25560.1"/>
    </source>
</evidence>
<comment type="caution">
    <text evidence="12">The sequence shown here is derived from an EMBL/GenBank/DDBJ whole genome shotgun (WGS) entry which is preliminary data.</text>
</comment>
<comment type="similarity">
    <text evidence="9">Belongs to the SecD/SecF family. SecD subfamily.</text>
</comment>
<dbReference type="PANTHER" id="PTHR30081:SF1">
    <property type="entry name" value="PROTEIN TRANSLOCASE SUBUNIT SECD"/>
    <property type="match status" value="1"/>
</dbReference>
<keyword evidence="8 9" id="KW-0472">Membrane</keyword>
<dbReference type="SUPFAM" id="SSF82866">
    <property type="entry name" value="Multidrug efflux transporter AcrB transmembrane domain"/>
    <property type="match status" value="1"/>
</dbReference>
<feature type="domain" description="SecDF P1 head subdomain" evidence="11">
    <location>
        <begin position="160"/>
        <end position="260"/>
    </location>
</feature>
<dbReference type="GO" id="GO:0015450">
    <property type="term" value="F:protein-transporting ATPase activity"/>
    <property type="evidence" value="ECO:0007669"/>
    <property type="project" value="InterPro"/>
</dbReference>
<evidence type="ECO:0000313" key="13">
    <source>
        <dbReference type="Proteomes" id="UP000249377"/>
    </source>
</evidence>
<dbReference type="PANTHER" id="PTHR30081">
    <property type="entry name" value="PROTEIN-EXPORT MEMBRANE PROTEIN SEC"/>
    <property type="match status" value="1"/>
</dbReference>
<dbReference type="Pfam" id="PF22599">
    <property type="entry name" value="SecDF_P1_head"/>
    <property type="match status" value="1"/>
</dbReference>
<dbReference type="Gene3D" id="3.30.1360.200">
    <property type="match status" value="1"/>
</dbReference>
<name>A0A328UDB2_9FIRM</name>
<comment type="function">
    <text evidence="9">Part of the Sec protein translocase complex. Interacts with the SecYEG preprotein conducting channel. SecDF uses the proton motive force (PMF) to complete protein translocation after the ATP-dependent function of SecA.</text>
</comment>
<evidence type="ECO:0000256" key="8">
    <source>
        <dbReference type="ARBA" id="ARBA00023136"/>
    </source>
</evidence>
<evidence type="ECO:0000256" key="3">
    <source>
        <dbReference type="ARBA" id="ARBA00022475"/>
    </source>
</evidence>
<accession>A0A328UDB2</accession>
<comment type="caution">
    <text evidence="9">Lacks conserved residue(s) required for the propagation of feature annotation.</text>
</comment>
<proteinExistence type="inferred from homology"/>
<evidence type="ECO:0000256" key="2">
    <source>
        <dbReference type="ARBA" id="ARBA00022448"/>
    </source>
</evidence>
<dbReference type="NCBIfam" id="TIGR00916">
    <property type="entry name" value="2A0604s01"/>
    <property type="match status" value="1"/>
</dbReference>
<evidence type="ECO:0000256" key="9">
    <source>
        <dbReference type="HAMAP-Rule" id="MF_01463"/>
    </source>
</evidence>
<keyword evidence="4 9" id="KW-0812">Transmembrane</keyword>
<dbReference type="Gene3D" id="3.30.70.3400">
    <property type="match status" value="1"/>
</dbReference>
<evidence type="ECO:0000256" key="4">
    <source>
        <dbReference type="ARBA" id="ARBA00022692"/>
    </source>
</evidence>
<evidence type="ECO:0000256" key="7">
    <source>
        <dbReference type="ARBA" id="ARBA00023010"/>
    </source>
</evidence>
<keyword evidence="6 9" id="KW-1133">Transmembrane helix</keyword>
<dbReference type="RefSeq" id="WP_112333251.1">
    <property type="nucleotide sequence ID" value="NZ_JADPHD010000002.1"/>
</dbReference>
<dbReference type="HAMAP" id="MF_01463_B">
    <property type="entry name" value="SecD_B"/>
    <property type="match status" value="1"/>
</dbReference>
<dbReference type="NCBIfam" id="TIGR01129">
    <property type="entry name" value="secD"/>
    <property type="match status" value="1"/>
</dbReference>
<dbReference type="GO" id="GO:0006605">
    <property type="term" value="P:protein targeting"/>
    <property type="evidence" value="ECO:0007669"/>
    <property type="project" value="UniProtKB-UniRule"/>
</dbReference>
<dbReference type="InterPro" id="IPR005791">
    <property type="entry name" value="SecD"/>
</dbReference>
<keyword evidence="3 9" id="KW-1003">Cell membrane</keyword>
<gene>
    <name evidence="9 12" type="primary">secD</name>
    <name evidence="12" type="ORF">DPQ25_11120</name>
</gene>
<evidence type="ECO:0000256" key="1">
    <source>
        <dbReference type="ARBA" id="ARBA00004651"/>
    </source>
</evidence>
<dbReference type="Gene3D" id="1.20.1640.10">
    <property type="entry name" value="Multidrug efflux transporter AcrB transmembrane domain"/>
    <property type="match status" value="1"/>
</dbReference>
<dbReference type="InterPro" id="IPR054384">
    <property type="entry name" value="SecDF_P1_head"/>
</dbReference>
<keyword evidence="7 9" id="KW-0811">Translocation</keyword>
<keyword evidence="2 9" id="KW-0813">Transport</keyword>
<evidence type="ECO:0000259" key="11">
    <source>
        <dbReference type="Pfam" id="PF22599"/>
    </source>
</evidence>
<dbReference type="InterPro" id="IPR055344">
    <property type="entry name" value="SecD_SecF_C_bact"/>
</dbReference>
<dbReference type="AlphaFoldDB" id="A0A328UDB2"/>
<feature type="transmembrane region" description="Helical" evidence="9">
    <location>
        <begin position="383"/>
        <end position="406"/>
    </location>
</feature>